<protein>
    <recommendedName>
        <fullName evidence="3">Dinitrogenase iron-molybdenum cofactor biosynthesis domain-containing protein</fullName>
    </recommendedName>
</protein>
<evidence type="ECO:0000313" key="2">
    <source>
        <dbReference type="Proteomes" id="UP000008721"/>
    </source>
</evidence>
<proteinExistence type="predicted"/>
<dbReference type="STRING" id="709032.Sulku_1512"/>
<dbReference type="HOGENOM" id="CLU_1776511_0_0_7"/>
<gene>
    <name evidence="1" type="ordered locus">Sulku_1512</name>
</gene>
<evidence type="ECO:0008006" key="3">
    <source>
        <dbReference type="Google" id="ProtNLM"/>
    </source>
</evidence>
<accession>E4TZR7</accession>
<keyword evidence="2" id="KW-1185">Reference proteome</keyword>
<sequence length="146" mass="16665">MIVAIPLDAKKNVYHHNPCACAMFSMYEVVGTRKDIRYRYLETKLNPWEKYSGDMVKDPKMIACECESALAQSPHHISEHYALLEVIGKSNVLIVDQYCLNTLYAMKNVGIKLHKVPPFIKTAVHAIEHFVIGTEIAEHLRYVHPA</sequence>
<dbReference type="AlphaFoldDB" id="E4TZR7"/>
<dbReference type="OrthoDB" id="9834283at2"/>
<reference evidence="1 2" key="1">
    <citation type="journal article" date="2012" name="Stand. Genomic Sci.">
        <title>Complete genome sequence of the sulfur compounds oxidizing chemolithoautotroph Sulfuricurvum kujiense type strain (YK-1(T)).</title>
        <authorList>
            <person name="Han C."/>
            <person name="Kotsyurbenko O."/>
            <person name="Chertkov O."/>
            <person name="Held B."/>
            <person name="Lapidus A."/>
            <person name="Nolan M."/>
            <person name="Lucas S."/>
            <person name="Hammon N."/>
            <person name="Deshpande S."/>
            <person name="Cheng J.F."/>
            <person name="Tapia R."/>
            <person name="Goodwin L.A."/>
            <person name="Pitluck S."/>
            <person name="Liolios K."/>
            <person name="Pagani I."/>
            <person name="Ivanova N."/>
            <person name="Mavromatis K."/>
            <person name="Mikhailova N."/>
            <person name="Pati A."/>
            <person name="Chen A."/>
            <person name="Palaniappan K."/>
            <person name="Land M."/>
            <person name="Hauser L."/>
            <person name="Chang Y.J."/>
            <person name="Jeffries C.D."/>
            <person name="Brambilla E.M."/>
            <person name="Rohde M."/>
            <person name="Spring S."/>
            <person name="Sikorski J."/>
            <person name="Goker M."/>
            <person name="Woyke T."/>
            <person name="Bristow J."/>
            <person name="Eisen J.A."/>
            <person name="Markowitz V."/>
            <person name="Hugenholtz P."/>
            <person name="Kyrpides N.C."/>
            <person name="Klenk H.P."/>
            <person name="Detter J.C."/>
        </authorList>
    </citation>
    <scope>NUCLEOTIDE SEQUENCE [LARGE SCALE GENOMIC DNA]</scope>
    <source>
        <strain evidence="2">ATCC BAA-921 / DSM 16994 / JCM 11577 / YK-1</strain>
    </source>
</reference>
<dbReference type="KEGG" id="sku:Sulku_1512"/>
<organism evidence="1 2">
    <name type="scientific">Sulfuricurvum kujiense (strain ATCC BAA-921 / DSM 16994 / JCM 11577 / YK-1)</name>
    <dbReference type="NCBI Taxonomy" id="709032"/>
    <lineage>
        <taxon>Bacteria</taxon>
        <taxon>Pseudomonadati</taxon>
        <taxon>Campylobacterota</taxon>
        <taxon>Epsilonproteobacteria</taxon>
        <taxon>Campylobacterales</taxon>
        <taxon>Sulfurimonadaceae</taxon>
        <taxon>Sulfuricurvum</taxon>
    </lineage>
</organism>
<dbReference type="EMBL" id="CP002355">
    <property type="protein sequence ID" value="ADR34174.1"/>
    <property type="molecule type" value="Genomic_DNA"/>
</dbReference>
<name>E4TZR7_SULKY</name>
<evidence type="ECO:0000313" key="1">
    <source>
        <dbReference type="EMBL" id="ADR34174.1"/>
    </source>
</evidence>
<dbReference type="RefSeq" id="WP_013460371.1">
    <property type="nucleotide sequence ID" value="NC_014762.1"/>
</dbReference>
<dbReference type="Proteomes" id="UP000008721">
    <property type="component" value="Chromosome"/>
</dbReference>